<name>A0A8K1CJ26_PYTOL</name>
<dbReference type="EMBL" id="SPLM01000072">
    <property type="protein sequence ID" value="TMW63102.1"/>
    <property type="molecule type" value="Genomic_DNA"/>
</dbReference>
<feature type="compositionally biased region" description="Low complexity" evidence="1">
    <location>
        <begin position="38"/>
        <end position="49"/>
    </location>
</feature>
<sequence>MADVEVASGAVCVLVATVAKGETRVQTESAATDEDAASGESASDGGESAPVDKAAETAVHEGEATEDTLAHDVEANGASDTTVVVSESLVDTTDGGKDEEEEEMVEIIALSDDGGALSVESSHAESSSVHASTQELTALEEAAVVTIDEDEDEEDDVVILNDSDAIAPGAEANRRRRKRSRRYVFSSQRNRSSHLKQKRQSLMVTTTATSETASAETPNGRAPSSLDSSFPSLLEADNLGGIYPTIGADAAAWQWDASDVYFDLLTEDNMTDLTQLRRVCANLVTANRQFCRYLPPDERDDACLAAIQADAELKGVDVYRVRAVRRGRSYRELWEEEDFLIAERKKASSRPGKKRPFAGCDVLVSHHDLVHGYDDELFSDYMARLEGTYRESHRGKPCRGLKYIENGKPLSSPKVDVNSKSTGILRKRRGSDAHEAHLDRLPAIAVSEVHPAACGSWKLKGAVADIYPTEALHPAALGRRRTREGKQEAFEGGEIEFNGFDSSVLGGSAEEDEISRELNNSVLQLVRLSMTNWRRAQAVHDRASCEVMAAPLLEAETAAKQRLEELFGELYPRSAEVFENDEDTEPQLLSKPRHLVAYGMNMSEDLDEATAVGASIEYSLRLKRGDEVDVLDRNSCWNEGIVLEIAAENDKVIKFVRVSFSLWGDDNVEWITIADGRLLPRGVADGRVTFMLAPTRTRRGRLELNKGIADILERTYPTRRLRLEASYHRAPSVTSASDDADSKRSSKKQRKRKQDV</sequence>
<keyword evidence="3" id="KW-1185">Reference proteome</keyword>
<feature type="region of interest" description="Disordered" evidence="1">
    <location>
        <begin position="727"/>
        <end position="756"/>
    </location>
</feature>
<dbReference type="Proteomes" id="UP000794436">
    <property type="component" value="Unassembled WGS sequence"/>
</dbReference>
<evidence type="ECO:0000313" key="3">
    <source>
        <dbReference type="Proteomes" id="UP000794436"/>
    </source>
</evidence>
<dbReference type="AlphaFoldDB" id="A0A8K1CJ26"/>
<feature type="region of interest" description="Disordered" evidence="1">
    <location>
        <begin position="169"/>
        <end position="228"/>
    </location>
</feature>
<feature type="region of interest" description="Disordered" evidence="1">
    <location>
        <begin position="24"/>
        <end position="64"/>
    </location>
</feature>
<protein>
    <submittedName>
        <fullName evidence="2">Uncharacterized protein</fullName>
    </submittedName>
</protein>
<proteinExistence type="predicted"/>
<comment type="caution">
    <text evidence="2">The sequence shown here is derived from an EMBL/GenBank/DDBJ whole genome shotgun (WGS) entry which is preliminary data.</text>
</comment>
<dbReference type="OrthoDB" id="78657at2759"/>
<evidence type="ECO:0000256" key="1">
    <source>
        <dbReference type="SAM" id="MobiDB-lite"/>
    </source>
</evidence>
<evidence type="ECO:0000313" key="2">
    <source>
        <dbReference type="EMBL" id="TMW63102.1"/>
    </source>
</evidence>
<dbReference type="Gene3D" id="2.30.30.140">
    <property type="match status" value="1"/>
</dbReference>
<reference evidence="2" key="1">
    <citation type="submission" date="2019-03" db="EMBL/GenBank/DDBJ databases">
        <title>Long read genome sequence of the mycoparasitic Pythium oligandrum ATCC 38472 isolated from sugarbeet rhizosphere.</title>
        <authorList>
            <person name="Gaulin E."/>
        </authorList>
    </citation>
    <scope>NUCLEOTIDE SEQUENCE</scope>
    <source>
        <strain evidence="2">ATCC 38472_TT</strain>
    </source>
</reference>
<organism evidence="2 3">
    <name type="scientific">Pythium oligandrum</name>
    <name type="common">Mycoparasitic fungus</name>
    <dbReference type="NCBI Taxonomy" id="41045"/>
    <lineage>
        <taxon>Eukaryota</taxon>
        <taxon>Sar</taxon>
        <taxon>Stramenopiles</taxon>
        <taxon>Oomycota</taxon>
        <taxon>Peronosporomycetes</taxon>
        <taxon>Pythiales</taxon>
        <taxon>Pythiaceae</taxon>
        <taxon>Pythium</taxon>
    </lineage>
</organism>
<gene>
    <name evidence="2" type="ORF">Poli38472_002043</name>
</gene>
<feature type="compositionally biased region" description="Basic and acidic residues" evidence="1">
    <location>
        <begin position="53"/>
        <end position="64"/>
    </location>
</feature>
<accession>A0A8K1CJ26</accession>
<feature type="compositionally biased region" description="Low complexity" evidence="1">
    <location>
        <begin position="205"/>
        <end position="228"/>
    </location>
</feature>
<feature type="compositionally biased region" description="Basic residues" evidence="1">
    <location>
        <begin position="745"/>
        <end position="756"/>
    </location>
</feature>